<dbReference type="KEGG" id="sll:SLITO_v1c02680"/>
<dbReference type="AlphaFoldDB" id="A0A0K1W176"/>
<evidence type="ECO:0000313" key="2">
    <source>
        <dbReference type="EMBL" id="AKX33923.1"/>
    </source>
</evidence>
<reference evidence="2 3" key="1">
    <citation type="journal article" date="2015" name="Genome Announc.">
        <title>Complete Genome Sequence of Spiroplasma litorale TN-1T (DSM 21781), a Bacterium Isolated from a Green-Eyed Horsefly (Tabanus nigrovittatus).</title>
        <authorList>
            <person name="Lo W.S."/>
            <person name="Lai Y.C."/>
            <person name="Lien Y.W."/>
            <person name="Wang T.H."/>
            <person name="Kuo C.H."/>
        </authorList>
    </citation>
    <scope>NUCLEOTIDE SEQUENCE [LARGE SCALE GENOMIC DNA]</scope>
    <source>
        <strain evidence="2 3">TN-1</strain>
    </source>
</reference>
<feature type="transmembrane region" description="Helical" evidence="1">
    <location>
        <begin position="116"/>
        <end position="142"/>
    </location>
</feature>
<accession>A0A0K1W176</accession>
<keyword evidence="1" id="KW-0812">Transmembrane</keyword>
<proteinExistence type="predicted"/>
<name>A0A0K1W176_9MOLU</name>
<protein>
    <submittedName>
        <fullName evidence="2">Uncharacterized protein</fullName>
    </submittedName>
</protein>
<evidence type="ECO:0000256" key="1">
    <source>
        <dbReference type="SAM" id="Phobius"/>
    </source>
</evidence>
<dbReference type="EMBL" id="CP012357">
    <property type="protein sequence ID" value="AKX33923.1"/>
    <property type="molecule type" value="Genomic_DNA"/>
</dbReference>
<keyword evidence="1" id="KW-0472">Membrane</keyword>
<dbReference type="PATRIC" id="fig|216942.3.peg.270"/>
<dbReference type="RefSeq" id="WP_075058021.1">
    <property type="nucleotide sequence ID" value="NZ_CP012357.1"/>
</dbReference>
<feature type="transmembrane region" description="Helical" evidence="1">
    <location>
        <begin position="34"/>
        <end position="55"/>
    </location>
</feature>
<feature type="transmembrane region" description="Helical" evidence="1">
    <location>
        <begin position="163"/>
        <end position="187"/>
    </location>
</feature>
<sequence length="530" mass="60753">MIINIGPWWLFDIICFFIIITSTVCGIRKGFLVLFYFLFLQILLIVILLFVPALITNAIAPSIMRALSGLNPSKWFSGVSSEIVNLINGLLPNNEASSEAIKTNGDNVSYEMAKTVVALVIYLLICIFFYITINLIGFFVYLGFRKKIRSIKIFGKVDALLGAVNGLFLGMTLSIGISFIASFPLIATENQKIGALNFKDMNSEDLKDYINNENAYSKYSISKRINSGIPSIPTYNFTYTNVCAMKYVVKPITIIGTEQLKDGTLSSLSDFFIYYEDELVEGYSTDNLLKVPVNFCIESMPNDSRNLFRIVSEIMLMGSKLYVEGNEPEKTTLHSINLINAFDKFYYEKIANDKNDQGVHKGWVNEDNLVKFYEWAEENSNGNEEILKRLNPFIQLSENIKNSWRKNSNSDERKIVSLLQNPKRTYNFLKNLFYVNYITRNNLDTLPTLSSTLSSLYLFRAMELSPTGELKLGRFKDHAPGEGEEAYNFPTIDDIVYNSDKFWNNYNKRGYMWTRYYFSFLYNSAWGFNE</sequence>
<gene>
    <name evidence="2" type="ORF">SLITO_v1c02680</name>
</gene>
<feature type="transmembrane region" description="Helical" evidence="1">
    <location>
        <begin position="6"/>
        <end position="27"/>
    </location>
</feature>
<dbReference type="STRING" id="216942.SLITO_v1c02680"/>
<evidence type="ECO:0000313" key="3">
    <source>
        <dbReference type="Proteomes" id="UP000067476"/>
    </source>
</evidence>
<dbReference type="Proteomes" id="UP000067476">
    <property type="component" value="Chromosome"/>
</dbReference>
<organism evidence="2 3">
    <name type="scientific">Spiroplasma litorale</name>
    <dbReference type="NCBI Taxonomy" id="216942"/>
    <lineage>
        <taxon>Bacteria</taxon>
        <taxon>Bacillati</taxon>
        <taxon>Mycoplasmatota</taxon>
        <taxon>Mollicutes</taxon>
        <taxon>Entomoplasmatales</taxon>
        <taxon>Spiroplasmataceae</taxon>
        <taxon>Spiroplasma</taxon>
    </lineage>
</organism>
<keyword evidence="3" id="KW-1185">Reference proteome</keyword>
<keyword evidence="1" id="KW-1133">Transmembrane helix</keyword>
<dbReference type="OrthoDB" id="388310at2"/>